<evidence type="ECO:0000313" key="2">
    <source>
        <dbReference type="Proteomes" id="UP000011669"/>
    </source>
</evidence>
<dbReference type="PATRIC" id="fig|1227455.4.peg.214"/>
<dbReference type="InParanoid" id="M0MPP1"/>
<evidence type="ECO:0000313" key="1">
    <source>
        <dbReference type="EMBL" id="EMA47606.1"/>
    </source>
</evidence>
<keyword evidence="2" id="KW-1185">Reference proteome</keyword>
<organism evidence="1 2">
    <name type="scientific">Halococcus saccharolyticus DSM 5350</name>
    <dbReference type="NCBI Taxonomy" id="1227455"/>
    <lineage>
        <taxon>Archaea</taxon>
        <taxon>Methanobacteriati</taxon>
        <taxon>Methanobacteriota</taxon>
        <taxon>Stenosarchaea group</taxon>
        <taxon>Halobacteria</taxon>
        <taxon>Halobacteriales</taxon>
        <taxon>Halococcaceae</taxon>
        <taxon>Halococcus</taxon>
    </lineage>
</organism>
<name>M0MPP1_9EURY</name>
<dbReference type="EMBL" id="AOMD01000003">
    <property type="protein sequence ID" value="EMA47606.1"/>
    <property type="molecule type" value="Genomic_DNA"/>
</dbReference>
<proteinExistence type="predicted"/>
<dbReference type="RefSeq" id="WP_006076016.1">
    <property type="nucleotide sequence ID" value="NZ_AOMD01000003.1"/>
</dbReference>
<accession>M0MPP1</accession>
<dbReference type="Proteomes" id="UP000011669">
    <property type="component" value="Unassembled WGS sequence"/>
</dbReference>
<sequence>MNYTTGRECSGTINEYSRTGRWGNIVTEAVAELVYFIDEPRDPFNEGQPVSFDLLAERTHNEYLAAEHVEPVTIVC</sequence>
<reference evidence="1 2" key="1">
    <citation type="journal article" date="2014" name="PLoS Genet.">
        <title>Phylogenetically driven sequencing of extremely halophilic archaea reveals strategies for static and dynamic osmo-response.</title>
        <authorList>
            <person name="Becker E.A."/>
            <person name="Seitzer P.M."/>
            <person name="Tritt A."/>
            <person name="Larsen D."/>
            <person name="Krusor M."/>
            <person name="Yao A.I."/>
            <person name="Wu D."/>
            <person name="Madern D."/>
            <person name="Eisen J.A."/>
            <person name="Darling A.E."/>
            <person name="Facciotti M.T."/>
        </authorList>
    </citation>
    <scope>NUCLEOTIDE SEQUENCE [LARGE SCALE GENOMIC DNA]</scope>
    <source>
        <strain evidence="1 2">DSM 5350</strain>
    </source>
</reference>
<gene>
    <name evidence="1" type="ORF">C449_01047</name>
</gene>
<dbReference type="AlphaFoldDB" id="M0MPP1"/>
<protein>
    <submittedName>
        <fullName evidence="1">Uncharacterized protein</fullName>
    </submittedName>
</protein>
<comment type="caution">
    <text evidence="1">The sequence shown here is derived from an EMBL/GenBank/DDBJ whole genome shotgun (WGS) entry which is preliminary data.</text>
</comment>